<dbReference type="RefSeq" id="WP_386045142.1">
    <property type="nucleotide sequence ID" value="NZ_JBHUIO010000005.1"/>
</dbReference>
<proteinExistence type="predicted"/>
<organism evidence="2 3">
    <name type="scientific">Tumebacillus lipolyticus</name>
    <dbReference type="NCBI Taxonomy" id="1280370"/>
    <lineage>
        <taxon>Bacteria</taxon>
        <taxon>Bacillati</taxon>
        <taxon>Bacillota</taxon>
        <taxon>Bacilli</taxon>
        <taxon>Bacillales</taxon>
        <taxon>Alicyclobacillaceae</taxon>
        <taxon>Tumebacillus</taxon>
    </lineage>
</organism>
<dbReference type="Gene3D" id="3.40.630.30">
    <property type="match status" value="1"/>
</dbReference>
<dbReference type="InterPro" id="IPR016181">
    <property type="entry name" value="Acyl_CoA_acyltransferase"/>
</dbReference>
<name>A0ABW4ZVJ3_9BACL</name>
<dbReference type="EMBL" id="JBHUIO010000005">
    <property type="protein sequence ID" value="MFD2169750.1"/>
    <property type="molecule type" value="Genomic_DNA"/>
</dbReference>
<gene>
    <name evidence="2" type="ORF">ACFSOY_07045</name>
</gene>
<dbReference type="Pfam" id="PF00583">
    <property type="entry name" value="Acetyltransf_1"/>
    <property type="match status" value="1"/>
</dbReference>
<sequence length="171" mass="19652">MGFELETVKAEQKEALLNLAEFYIYHFSEIKDIDLNEQGRWDFYPVQTYVEAEEKGKHAFFVRVEGKLAGFVLVSKLSDADQIEHSIDEFFIMAKYRGRGLGQAVATEMFDRFPGRWRAFELIGNVSAISFWRRVIDVYTNGKYQETKVNEGGASGYMQKFSTLDKGSVQS</sequence>
<keyword evidence="3" id="KW-1185">Reference proteome</keyword>
<protein>
    <submittedName>
        <fullName evidence="2">GNAT family N-acetyltransferase</fullName>
    </submittedName>
</protein>
<accession>A0ABW4ZVJ3</accession>
<feature type="domain" description="N-acetyltransferase" evidence="1">
    <location>
        <begin position="20"/>
        <end position="163"/>
    </location>
</feature>
<comment type="caution">
    <text evidence="2">The sequence shown here is derived from an EMBL/GenBank/DDBJ whole genome shotgun (WGS) entry which is preliminary data.</text>
</comment>
<evidence type="ECO:0000313" key="3">
    <source>
        <dbReference type="Proteomes" id="UP001597343"/>
    </source>
</evidence>
<evidence type="ECO:0000259" key="1">
    <source>
        <dbReference type="PROSITE" id="PS51186"/>
    </source>
</evidence>
<dbReference type="SUPFAM" id="SSF55729">
    <property type="entry name" value="Acyl-CoA N-acyltransferases (Nat)"/>
    <property type="match status" value="1"/>
</dbReference>
<dbReference type="InterPro" id="IPR000182">
    <property type="entry name" value="GNAT_dom"/>
</dbReference>
<dbReference type="Proteomes" id="UP001597343">
    <property type="component" value="Unassembled WGS sequence"/>
</dbReference>
<dbReference type="PROSITE" id="PS51186">
    <property type="entry name" value="GNAT"/>
    <property type="match status" value="1"/>
</dbReference>
<dbReference type="CDD" id="cd04301">
    <property type="entry name" value="NAT_SF"/>
    <property type="match status" value="1"/>
</dbReference>
<reference evidence="3" key="1">
    <citation type="journal article" date="2019" name="Int. J. Syst. Evol. Microbiol.">
        <title>The Global Catalogue of Microorganisms (GCM) 10K type strain sequencing project: providing services to taxonomists for standard genome sequencing and annotation.</title>
        <authorList>
            <consortium name="The Broad Institute Genomics Platform"/>
            <consortium name="The Broad Institute Genome Sequencing Center for Infectious Disease"/>
            <person name="Wu L."/>
            <person name="Ma J."/>
        </authorList>
    </citation>
    <scope>NUCLEOTIDE SEQUENCE [LARGE SCALE GENOMIC DNA]</scope>
    <source>
        <strain evidence="3">CGMCC 1.13574</strain>
    </source>
</reference>
<evidence type="ECO:0000313" key="2">
    <source>
        <dbReference type="EMBL" id="MFD2169750.1"/>
    </source>
</evidence>